<protein>
    <submittedName>
        <fullName evidence="2">Uncharacterized protein</fullName>
    </submittedName>
</protein>
<sequence length="322" mass="35180">MATLTDRYVWAVVRTVPSARRADVEARVRASVHDAITAKLAGGSAVEAAELDAITELGDPDRRAAEYVGRPSYLIGPAYFFDYRRVLIVVVSVAAPAMFVALMLAQLIVRSNPLDALGTALSAAFSVAVQAAFWTTLAFAVIERTAPERRDRATLWKPALLPKVPTAEKIGIGSTIAGVLGYLLFIGLIVWQGNIWVVRTAGGERTAVLDPALWTFWLPWFISVAVLEIVFVAVSYAVGHWTWSLAWANVALNLVFAVPAVWLLATDQVFNRAFLDMMAMPTDVVRIVSAVFEFVVVLVAVLDVVDGFRRAWRSQRAVHAEA</sequence>
<name>A0A5C8UTY8_9MICO</name>
<evidence type="ECO:0000313" key="2">
    <source>
        <dbReference type="EMBL" id="TXN32120.1"/>
    </source>
</evidence>
<feature type="transmembrane region" description="Helical" evidence="1">
    <location>
        <begin position="179"/>
        <end position="197"/>
    </location>
</feature>
<keyword evidence="3" id="KW-1185">Reference proteome</keyword>
<dbReference type="AlphaFoldDB" id="A0A5C8UTY8"/>
<dbReference type="Proteomes" id="UP000321379">
    <property type="component" value="Unassembled WGS sequence"/>
</dbReference>
<feature type="transmembrane region" description="Helical" evidence="1">
    <location>
        <begin position="217"/>
        <end position="238"/>
    </location>
</feature>
<dbReference type="EMBL" id="VRMG01000004">
    <property type="protein sequence ID" value="TXN32120.1"/>
    <property type="molecule type" value="Genomic_DNA"/>
</dbReference>
<organism evidence="2 3">
    <name type="scientific">Lacisediminihabitans profunda</name>
    <dbReference type="NCBI Taxonomy" id="2594790"/>
    <lineage>
        <taxon>Bacteria</taxon>
        <taxon>Bacillati</taxon>
        <taxon>Actinomycetota</taxon>
        <taxon>Actinomycetes</taxon>
        <taxon>Micrococcales</taxon>
        <taxon>Microbacteriaceae</taxon>
        <taxon>Lacisediminihabitans</taxon>
    </lineage>
</organism>
<accession>A0A5C8UTY8</accession>
<feature type="transmembrane region" description="Helical" evidence="1">
    <location>
        <begin position="245"/>
        <end position="264"/>
    </location>
</feature>
<proteinExistence type="predicted"/>
<feature type="transmembrane region" description="Helical" evidence="1">
    <location>
        <begin position="86"/>
        <end position="109"/>
    </location>
</feature>
<keyword evidence="1" id="KW-1133">Transmembrane helix</keyword>
<evidence type="ECO:0000256" key="1">
    <source>
        <dbReference type="SAM" id="Phobius"/>
    </source>
</evidence>
<reference evidence="2 3" key="1">
    <citation type="submission" date="2019-08" db="EMBL/GenBank/DDBJ databases">
        <title>Bacterial whole genome sequence for Glaciihabitans sp. CHu50b-6-2.</title>
        <authorList>
            <person name="Jin L."/>
        </authorList>
    </citation>
    <scope>NUCLEOTIDE SEQUENCE [LARGE SCALE GENOMIC DNA]</scope>
    <source>
        <strain evidence="2 3">CHu50b-6-2</strain>
    </source>
</reference>
<feature type="transmembrane region" description="Helical" evidence="1">
    <location>
        <begin position="284"/>
        <end position="305"/>
    </location>
</feature>
<keyword evidence="1" id="KW-0472">Membrane</keyword>
<gene>
    <name evidence="2" type="ORF">FVP33_04185</name>
</gene>
<feature type="transmembrane region" description="Helical" evidence="1">
    <location>
        <begin position="121"/>
        <end position="142"/>
    </location>
</feature>
<dbReference type="RefSeq" id="WP_147782370.1">
    <property type="nucleotide sequence ID" value="NZ_VRMG01000004.1"/>
</dbReference>
<keyword evidence="1" id="KW-0812">Transmembrane</keyword>
<comment type="caution">
    <text evidence="2">The sequence shown here is derived from an EMBL/GenBank/DDBJ whole genome shotgun (WGS) entry which is preliminary data.</text>
</comment>
<evidence type="ECO:0000313" key="3">
    <source>
        <dbReference type="Proteomes" id="UP000321379"/>
    </source>
</evidence>